<name>A0A8J2W465_9CRUS</name>
<comment type="caution">
    <text evidence="3">The sequence shown here is derived from an EMBL/GenBank/DDBJ whole genome shotgun (WGS) entry which is preliminary data.</text>
</comment>
<feature type="coiled-coil region" evidence="1">
    <location>
        <begin position="98"/>
        <end position="163"/>
    </location>
</feature>
<proteinExistence type="predicted"/>
<keyword evidence="1" id="KW-0175">Coiled coil</keyword>
<dbReference type="Proteomes" id="UP000789390">
    <property type="component" value="Unassembled WGS sequence"/>
</dbReference>
<evidence type="ECO:0000313" key="4">
    <source>
        <dbReference type="Proteomes" id="UP000789390"/>
    </source>
</evidence>
<reference evidence="3" key="1">
    <citation type="submission" date="2021-11" db="EMBL/GenBank/DDBJ databases">
        <authorList>
            <person name="Schell T."/>
        </authorList>
    </citation>
    <scope>NUCLEOTIDE SEQUENCE</scope>
    <source>
        <strain evidence="3">M5</strain>
    </source>
</reference>
<protein>
    <submittedName>
        <fullName evidence="3">Uncharacterized protein</fullName>
    </submittedName>
</protein>
<feature type="region of interest" description="Disordered" evidence="2">
    <location>
        <begin position="1"/>
        <end position="62"/>
    </location>
</feature>
<dbReference type="AlphaFoldDB" id="A0A8J2W465"/>
<keyword evidence="4" id="KW-1185">Reference proteome</keyword>
<evidence type="ECO:0000256" key="2">
    <source>
        <dbReference type="SAM" id="MobiDB-lite"/>
    </source>
</evidence>
<accession>A0A8J2W465</accession>
<sequence length="196" mass="23200">MPRIRGRGRERKHPSVHQPVPNIGGRNLNRDEPIEPSKQLLQLPDQSELKAGGEGAENGEREPAIHQRLFDRHRELIDQDCALIKAHLAIVHQEDIDREKINDQLKQFLEKSKEIEEKTYVFADDIEQTAQEQRRKELELNQREEALNNRETALNKREEEYDNMLVRQRSVKEREKYLHDLEKSLLFRESQLSVKK</sequence>
<organism evidence="3 4">
    <name type="scientific">Daphnia galeata</name>
    <dbReference type="NCBI Taxonomy" id="27404"/>
    <lineage>
        <taxon>Eukaryota</taxon>
        <taxon>Metazoa</taxon>
        <taxon>Ecdysozoa</taxon>
        <taxon>Arthropoda</taxon>
        <taxon>Crustacea</taxon>
        <taxon>Branchiopoda</taxon>
        <taxon>Diplostraca</taxon>
        <taxon>Cladocera</taxon>
        <taxon>Anomopoda</taxon>
        <taxon>Daphniidae</taxon>
        <taxon>Daphnia</taxon>
    </lineage>
</organism>
<dbReference type="EMBL" id="CAKKLH010000146">
    <property type="protein sequence ID" value="CAH0104544.1"/>
    <property type="molecule type" value="Genomic_DNA"/>
</dbReference>
<gene>
    <name evidence="3" type="ORF">DGAL_LOCUS7451</name>
</gene>
<feature type="compositionally biased region" description="Basic residues" evidence="2">
    <location>
        <begin position="1"/>
        <end position="15"/>
    </location>
</feature>
<evidence type="ECO:0000256" key="1">
    <source>
        <dbReference type="SAM" id="Coils"/>
    </source>
</evidence>
<evidence type="ECO:0000313" key="3">
    <source>
        <dbReference type="EMBL" id="CAH0104544.1"/>
    </source>
</evidence>